<name>A0A3D8P8K3_9THEO</name>
<evidence type="ECO:0000256" key="3">
    <source>
        <dbReference type="ARBA" id="ARBA00022448"/>
    </source>
</evidence>
<evidence type="ECO:0000256" key="1">
    <source>
        <dbReference type="ARBA" id="ARBA00004651"/>
    </source>
</evidence>
<keyword evidence="6 12" id="KW-0812">Transmembrane</keyword>
<organism evidence="13 14">
    <name type="scientific">Ammonifex thiophilus</name>
    <dbReference type="NCBI Taxonomy" id="444093"/>
    <lineage>
        <taxon>Bacteria</taxon>
        <taxon>Bacillati</taxon>
        <taxon>Bacillota</taxon>
        <taxon>Clostridia</taxon>
        <taxon>Thermoanaerobacterales</taxon>
        <taxon>Thermoanaerobacteraceae</taxon>
        <taxon>Ammonifex</taxon>
    </lineage>
</organism>
<dbReference type="GO" id="GO:0019646">
    <property type="term" value="P:aerobic electron transport chain"/>
    <property type="evidence" value="ECO:0007669"/>
    <property type="project" value="TreeGrafter"/>
</dbReference>
<protein>
    <submittedName>
        <fullName evidence="13">Cytochrome d ubiquinol oxidase subunit II</fullName>
    </submittedName>
</protein>
<comment type="similarity">
    <text evidence="2">Belongs to the cytochrome ubiquinol oxidase subunit 2 family.</text>
</comment>
<keyword evidence="5" id="KW-0349">Heme</keyword>
<dbReference type="InterPro" id="IPR003317">
    <property type="entry name" value="Cyt-d_oxidase_su2"/>
</dbReference>
<keyword evidence="3" id="KW-0813">Transport</keyword>
<dbReference type="Pfam" id="PF02322">
    <property type="entry name" value="Cyt_bd_oxida_II"/>
    <property type="match status" value="1"/>
</dbReference>
<dbReference type="NCBIfam" id="TIGR00203">
    <property type="entry name" value="cydB"/>
    <property type="match status" value="1"/>
</dbReference>
<keyword evidence="8" id="KW-0249">Electron transport</keyword>
<sequence>MELNVLWFILIAVLFAGYFFLEGFDYGVGVLVPFLGRTDTERRILLNTFGPFWDGNEVWLITAGGALFAAFPHWYATLFSGFYLALFLILVALILRAVALEFRHLDESPGWRRFWDGALCFGSFLPSLLWGVAFANLLKGVPINAEKQFVGTFFDLLSPYTLVGGLALLFLFLMHGALFVALRTEGELEDRAKKYASPLAVLAMGWVGLFLLLSLRVVAGKPLALALFLLVLALLGGSYGASRANRSGWAFALGGLSIVFLTFGFFSALFPRVMVSSLNPDWSLTVYNASSSPYTLKVMTVVALLLVPVVLLYQGWTYWIFRKRVTIKDLHY</sequence>
<feature type="transmembrane region" description="Helical" evidence="12">
    <location>
        <begin position="249"/>
        <end position="274"/>
    </location>
</feature>
<dbReference type="GO" id="GO:0046872">
    <property type="term" value="F:metal ion binding"/>
    <property type="evidence" value="ECO:0007669"/>
    <property type="project" value="UniProtKB-KW"/>
</dbReference>
<feature type="transmembrane region" description="Helical" evidence="12">
    <location>
        <begin position="294"/>
        <end position="321"/>
    </location>
</feature>
<dbReference type="GO" id="GO:0016682">
    <property type="term" value="F:oxidoreductase activity, acting on diphenols and related substances as donors, oxygen as acceptor"/>
    <property type="evidence" value="ECO:0007669"/>
    <property type="project" value="TreeGrafter"/>
</dbReference>
<feature type="transmembrane region" description="Helical" evidence="12">
    <location>
        <begin position="223"/>
        <end position="242"/>
    </location>
</feature>
<dbReference type="PANTHER" id="PTHR43141:SF5">
    <property type="entry name" value="CYTOCHROME BD-I UBIQUINOL OXIDASE SUBUNIT 2"/>
    <property type="match status" value="1"/>
</dbReference>
<evidence type="ECO:0000313" key="14">
    <source>
        <dbReference type="Proteomes" id="UP000256329"/>
    </source>
</evidence>
<keyword evidence="10" id="KW-0408">Iron</keyword>
<evidence type="ECO:0000256" key="5">
    <source>
        <dbReference type="ARBA" id="ARBA00022617"/>
    </source>
</evidence>
<keyword evidence="4" id="KW-1003">Cell membrane</keyword>
<evidence type="ECO:0000256" key="12">
    <source>
        <dbReference type="SAM" id="Phobius"/>
    </source>
</evidence>
<dbReference type="PIRSF" id="PIRSF000267">
    <property type="entry name" value="Cyt_oxidse_sub2"/>
    <property type="match status" value="1"/>
</dbReference>
<dbReference type="OrthoDB" id="9776710at2"/>
<feature type="transmembrane region" description="Helical" evidence="12">
    <location>
        <begin position="157"/>
        <end position="183"/>
    </location>
</feature>
<dbReference type="GO" id="GO:0070069">
    <property type="term" value="C:cytochrome complex"/>
    <property type="evidence" value="ECO:0007669"/>
    <property type="project" value="TreeGrafter"/>
</dbReference>
<evidence type="ECO:0000313" key="13">
    <source>
        <dbReference type="EMBL" id="RDV84885.1"/>
    </source>
</evidence>
<dbReference type="AlphaFoldDB" id="A0A3D8P8K3"/>
<proteinExistence type="inferred from homology"/>
<dbReference type="GO" id="GO:0009055">
    <property type="term" value="F:electron transfer activity"/>
    <property type="evidence" value="ECO:0007669"/>
    <property type="project" value="TreeGrafter"/>
</dbReference>
<comment type="caution">
    <text evidence="13">The sequence shown here is derived from an EMBL/GenBank/DDBJ whole genome shotgun (WGS) entry which is preliminary data.</text>
</comment>
<evidence type="ECO:0000256" key="4">
    <source>
        <dbReference type="ARBA" id="ARBA00022475"/>
    </source>
</evidence>
<dbReference type="EMBL" id="QSLN01000001">
    <property type="protein sequence ID" value="RDV84885.1"/>
    <property type="molecule type" value="Genomic_DNA"/>
</dbReference>
<evidence type="ECO:0000256" key="11">
    <source>
        <dbReference type="ARBA" id="ARBA00023136"/>
    </source>
</evidence>
<evidence type="ECO:0000256" key="10">
    <source>
        <dbReference type="ARBA" id="ARBA00023004"/>
    </source>
</evidence>
<keyword evidence="7" id="KW-0479">Metal-binding</keyword>
<evidence type="ECO:0000256" key="7">
    <source>
        <dbReference type="ARBA" id="ARBA00022723"/>
    </source>
</evidence>
<evidence type="ECO:0000256" key="2">
    <source>
        <dbReference type="ARBA" id="ARBA00007543"/>
    </source>
</evidence>
<accession>A0A3D8P8K3</accession>
<dbReference type="GO" id="GO:0005886">
    <property type="term" value="C:plasma membrane"/>
    <property type="evidence" value="ECO:0007669"/>
    <property type="project" value="UniProtKB-SubCell"/>
</dbReference>
<reference evidence="13 14" key="1">
    <citation type="submission" date="2018-08" db="EMBL/GenBank/DDBJ databases">
        <title>Form III RuBisCO-mediated autotrophy in Thermodesulfobium bacteria.</title>
        <authorList>
            <person name="Toshchakov S.V."/>
            <person name="Kublanov I.V."/>
            <person name="Frolov E."/>
            <person name="Bonch-Osmolovskaya E.A."/>
            <person name="Tourova T.P."/>
            <person name="Chernych N.A."/>
            <person name="Lebedinsky A.V."/>
        </authorList>
    </citation>
    <scope>NUCLEOTIDE SEQUENCE [LARGE SCALE GENOMIC DNA]</scope>
    <source>
        <strain evidence="13 14">SR</strain>
    </source>
</reference>
<feature type="transmembrane region" description="Helical" evidence="12">
    <location>
        <begin position="195"/>
        <end position="217"/>
    </location>
</feature>
<dbReference type="PANTHER" id="PTHR43141">
    <property type="entry name" value="CYTOCHROME BD2 SUBUNIT II"/>
    <property type="match status" value="1"/>
</dbReference>
<evidence type="ECO:0000256" key="9">
    <source>
        <dbReference type="ARBA" id="ARBA00022989"/>
    </source>
</evidence>
<evidence type="ECO:0000256" key="6">
    <source>
        <dbReference type="ARBA" id="ARBA00022692"/>
    </source>
</evidence>
<keyword evidence="9 12" id="KW-1133">Transmembrane helix</keyword>
<feature type="transmembrane region" description="Helical" evidence="12">
    <location>
        <begin position="82"/>
        <end position="102"/>
    </location>
</feature>
<feature type="transmembrane region" description="Helical" evidence="12">
    <location>
        <begin position="114"/>
        <end position="137"/>
    </location>
</feature>
<gene>
    <name evidence="13" type="primary">cydB</name>
    <name evidence="13" type="ORF">DXX99_02270</name>
</gene>
<evidence type="ECO:0000256" key="8">
    <source>
        <dbReference type="ARBA" id="ARBA00022982"/>
    </source>
</evidence>
<keyword evidence="14" id="KW-1185">Reference proteome</keyword>
<dbReference type="Proteomes" id="UP000256329">
    <property type="component" value="Unassembled WGS sequence"/>
</dbReference>
<comment type="subcellular location">
    <subcellularLocation>
        <location evidence="1">Cell membrane</location>
        <topology evidence="1">Multi-pass membrane protein</topology>
    </subcellularLocation>
</comment>
<keyword evidence="11 12" id="KW-0472">Membrane</keyword>
<dbReference type="RefSeq" id="WP_115791878.1">
    <property type="nucleotide sequence ID" value="NZ_QSLN01000001.1"/>
</dbReference>
<feature type="transmembrane region" description="Helical" evidence="12">
    <location>
        <begin position="6"/>
        <end position="36"/>
    </location>
</feature>